<dbReference type="HAMAP" id="MF_00265">
    <property type="entry name" value="VapC_Nob1"/>
    <property type="match status" value="1"/>
</dbReference>
<feature type="domain" description="PIN" evidence="9">
    <location>
        <begin position="2"/>
        <end position="123"/>
    </location>
</feature>
<evidence type="ECO:0000256" key="5">
    <source>
        <dbReference type="ARBA" id="ARBA00022801"/>
    </source>
</evidence>
<gene>
    <name evidence="8" type="primary">vapC</name>
    <name evidence="10" type="ordered locus">TKWG_20125</name>
</gene>
<dbReference type="GO" id="GO:0004540">
    <property type="term" value="F:RNA nuclease activity"/>
    <property type="evidence" value="ECO:0007669"/>
    <property type="project" value="InterPro"/>
</dbReference>
<dbReference type="InterPro" id="IPR029060">
    <property type="entry name" value="PIN-like_dom_sf"/>
</dbReference>
<evidence type="ECO:0000313" key="11">
    <source>
        <dbReference type="Proteomes" id="UP000005267"/>
    </source>
</evidence>
<evidence type="ECO:0000256" key="4">
    <source>
        <dbReference type="ARBA" id="ARBA00022723"/>
    </source>
</evidence>
<dbReference type="GO" id="GO:0090729">
    <property type="term" value="F:toxin activity"/>
    <property type="evidence" value="ECO:0007669"/>
    <property type="project" value="UniProtKB-KW"/>
</dbReference>
<dbReference type="AlphaFoldDB" id="I3UFK9"/>
<dbReference type="GO" id="GO:0016787">
    <property type="term" value="F:hydrolase activity"/>
    <property type="evidence" value="ECO:0007669"/>
    <property type="project" value="UniProtKB-KW"/>
</dbReference>
<evidence type="ECO:0000256" key="8">
    <source>
        <dbReference type="HAMAP-Rule" id="MF_00265"/>
    </source>
</evidence>
<dbReference type="HOGENOM" id="CLU_118482_8_2_4"/>
<keyword evidence="4 8" id="KW-0479">Metal-binding</keyword>
<dbReference type="Pfam" id="PF01850">
    <property type="entry name" value="PIN"/>
    <property type="match status" value="1"/>
</dbReference>
<dbReference type="STRING" id="1036672.TKWG_20125"/>
<dbReference type="PANTHER" id="PTHR33653">
    <property type="entry name" value="RIBONUCLEASE VAPC2"/>
    <property type="match status" value="1"/>
</dbReference>
<keyword evidence="5 8" id="KW-0378">Hydrolase</keyword>
<dbReference type="Gene3D" id="3.40.50.1010">
    <property type="entry name" value="5'-nuclease"/>
    <property type="match status" value="1"/>
</dbReference>
<evidence type="ECO:0000313" key="10">
    <source>
        <dbReference type="EMBL" id="AFK63797.1"/>
    </source>
</evidence>
<dbReference type="CDD" id="cd18731">
    <property type="entry name" value="PIN_NgFitB-like"/>
    <property type="match status" value="1"/>
</dbReference>
<evidence type="ECO:0000256" key="1">
    <source>
        <dbReference type="ARBA" id="ARBA00001946"/>
    </source>
</evidence>
<evidence type="ECO:0000256" key="2">
    <source>
        <dbReference type="ARBA" id="ARBA00022649"/>
    </source>
</evidence>
<dbReference type="SUPFAM" id="SSF88723">
    <property type="entry name" value="PIN domain-like"/>
    <property type="match status" value="1"/>
</dbReference>
<keyword evidence="11" id="KW-1185">Reference proteome</keyword>
<proteinExistence type="inferred from homology"/>
<dbReference type="InterPro" id="IPR022907">
    <property type="entry name" value="VapC_family"/>
</dbReference>
<organism evidence="10 11">
    <name type="scientific">Advenella kashmirensis (strain DSM 17095 / LMG 22695 / WT001)</name>
    <name type="common">Tetrathiobacter kashmirensis</name>
    <dbReference type="NCBI Taxonomy" id="1036672"/>
    <lineage>
        <taxon>Bacteria</taxon>
        <taxon>Pseudomonadati</taxon>
        <taxon>Pseudomonadota</taxon>
        <taxon>Betaproteobacteria</taxon>
        <taxon>Burkholderiales</taxon>
        <taxon>Alcaligenaceae</taxon>
    </lineage>
</organism>
<dbReference type="KEGG" id="aka:TKWG_20125"/>
<dbReference type="EC" id="3.1.-.-" evidence="8"/>
<keyword evidence="8" id="KW-0800">Toxin</keyword>
<dbReference type="EMBL" id="CP003555">
    <property type="protein sequence ID" value="AFK63797.1"/>
    <property type="molecule type" value="Genomic_DNA"/>
</dbReference>
<reference evidence="11" key="2">
    <citation type="journal article" date="2013" name="PLoS ONE">
        <title>Genome implosion elicits host-confinement in Alcaligenaceae: evidence from the comparative genomics of Tetrathiobacter kashmirensis, a pathogen in the making.</title>
        <authorList>
            <person name="Ghosh W."/>
            <person name="Alam M."/>
            <person name="Roy C."/>
            <person name="Pyne P."/>
            <person name="George A."/>
            <person name="Chakraborty R."/>
            <person name="Majumder S."/>
            <person name="Agarwal A."/>
            <person name="Chakraborty S."/>
            <person name="Majumdar S."/>
            <person name="Gupta S.K."/>
        </authorList>
    </citation>
    <scope>NUCLEOTIDE SEQUENCE [LARGE SCALE GENOMIC DNA]</scope>
    <source>
        <strain evidence="11">WT001</strain>
    </source>
</reference>
<evidence type="ECO:0000256" key="3">
    <source>
        <dbReference type="ARBA" id="ARBA00022722"/>
    </source>
</evidence>
<sequence length="174" mass="19248">MIVLDTNVISELWRIKPDPNVLEWIDAQAIETLYLSVVTVAEIRYGVATMPAGRRRKIYQDRLEQEVLPAFKGRVLAFDLDASRVYAELMASAKAQGKPVGKDDGYIAAIAATNGFIVATRDVSPFTAVGSLSDQSLETVPSDTLKADLSWHETCLYDSGYLVLHKRFSLRAPD</sequence>
<name>I3UFK9_ADVKW</name>
<comment type="function">
    <text evidence="8">Toxic component of a toxin-antitoxin (TA) system. An RNase.</text>
</comment>
<dbReference type="GO" id="GO:0000287">
    <property type="term" value="F:magnesium ion binding"/>
    <property type="evidence" value="ECO:0007669"/>
    <property type="project" value="UniProtKB-UniRule"/>
</dbReference>
<evidence type="ECO:0000259" key="9">
    <source>
        <dbReference type="Pfam" id="PF01850"/>
    </source>
</evidence>
<dbReference type="Proteomes" id="UP000005267">
    <property type="component" value="Chromosome"/>
</dbReference>
<dbReference type="PANTHER" id="PTHR33653:SF1">
    <property type="entry name" value="RIBONUCLEASE VAPC2"/>
    <property type="match status" value="1"/>
</dbReference>
<feature type="binding site" evidence="8">
    <location>
        <position position="104"/>
    </location>
    <ligand>
        <name>Mg(2+)</name>
        <dbReference type="ChEBI" id="CHEBI:18420"/>
    </ligand>
</feature>
<accession>I3UFK9</accession>
<evidence type="ECO:0000256" key="6">
    <source>
        <dbReference type="ARBA" id="ARBA00022842"/>
    </source>
</evidence>
<feature type="binding site" evidence="8">
    <location>
        <position position="5"/>
    </location>
    <ligand>
        <name>Mg(2+)</name>
        <dbReference type="ChEBI" id="CHEBI:18420"/>
    </ligand>
</feature>
<evidence type="ECO:0000256" key="7">
    <source>
        <dbReference type="ARBA" id="ARBA00038093"/>
    </source>
</evidence>
<keyword evidence="2 8" id="KW-1277">Toxin-antitoxin system</keyword>
<reference evidence="10 11" key="1">
    <citation type="journal article" date="2011" name="J. Bacteriol.">
        <title>Whole-genome shotgun sequencing of the sulfur-oxidizing chemoautotroph Tetrathiobacter kashmirensis.</title>
        <authorList>
            <person name="Ghosh W."/>
            <person name="George A."/>
            <person name="Agarwal A."/>
            <person name="Raj P."/>
            <person name="Alam M."/>
            <person name="Pyne P."/>
            <person name="Das Gupta S.K."/>
        </authorList>
    </citation>
    <scope>NUCLEOTIDE SEQUENCE [LARGE SCALE GENOMIC DNA]</scope>
    <source>
        <strain evidence="10 11">WT001</strain>
    </source>
</reference>
<dbReference type="InterPro" id="IPR050556">
    <property type="entry name" value="Type_II_TA_system_RNase"/>
</dbReference>
<protein>
    <recommendedName>
        <fullName evidence="8">Ribonuclease VapC</fullName>
        <shortName evidence="8">RNase VapC</shortName>
        <ecNumber evidence="8">3.1.-.-</ecNumber>
    </recommendedName>
    <alternativeName>
        <fullName evidence="8">Toxin VapC</fullName>
    </alternativeName>
</protein>
<comment type="cofactor">
    <cofactor evidence="1 8">
        <name>Mg(2+)</name>
        <dbReference type="ChEBI" id="CHEBI:18420"/>
    </cofactor>
</comment>
<dbReference type="InterPro" id="IPR002716">
    <property type="entry name" value="PIN_dom"/>
</dbReference>
<comment type="similarity">
    <text evidence="7 8">Belongs to the PINc/VapC protein family.</text>
</comment>
<keyword evidence="6 8" id="KW-0460">Magnesium</keyword>
<keyword evidence="3 8" id="KW-0540">Nuclease</keyword>
<dbReference type="OrthoDB" id="9804823at2"/>